<dbReference type="InterPro" id="IPR036746">
    <property type="entry name" value="TT1725-like_sf"/>
</dbReference>
<dbReference type="eggNOG" id="COG1550">
    <property type="taxonomic scope" value="Bacteria"/>
</dbReference>
<dbReference type="OrthoDB" id="9809023at2"/>
<dbReference type="AlphaFoldDB" id="A8F5X3"/>
<dbReference type="STRING" id="416591.Tlet_0991"/>
<reference evidence="1 2" key="1">
    <citation type="submission" date="2007-08" db="EMBL/GenBank/DDBJ databases">
        <title>Complete sequence of Thermotoga lettingae TMO.</title>
        <authorList>
            <consortium name="US DOE Joint Genome Institute"/>
            <person name="Copeland A."/>
            <person name="Lucas S."/>
            <person name="Lapidus A."/>
            <person name="Barry K."/>
            <person name="Glavina del Rio T."/>
            <person name="Dalin E."/>
            <person name="Tice H."/>
            <person name="Pitluck S."/>
            <person name="Foster B."/>
            <person name="Bruce D."/>
            <person name="Schmutz J."/>
            <person name="Larimer F."/>
            <person name="Land M."/>
            <person name="Hauser L."/>
            <person name="Kyrpides N."/>
            <person name="Mikhailova N."/>
            <person name="Nelson K."/>
            <person name="Gogarten J.P."/>
            <person name="Noll K."/>
            <person name="Richardson P."/>
        </authorList>
    </citation>
    <scope>NUCLEOTIDE SEQUENCE [LARGE SCALE GENOMIC DNA]</scope>
    <source>
        <strain evidence="2">ATCC BAA-301 / DSM 14385 / NBRC 107922 / TMO</strain>
    </source>
</reference>
<protein>
    <recommendedName>
        <fullName evidence="3">DUF503 domain-containing protein</fullName>
    </recommendedName>
</protein>
<keyword evidence="2" id="KW-1185">Reference proteome</keyword>
<dbReference type="PANTHER" id="PTHR36441:SF1">
    <property type="entry name" value="DUF503 DOMAIN-CONTAINING PROTEIN"/>
    <property type="match status" value="1"/>
</dbReference>
<proteinExistence type="predicted"/>
<dbReference type="RefSeq" id="WP_012003038.1">
    <property type="nucleotide sequence ID" value="NC_009828.1"/>
</dbReference>
<dbReference type="KEGG" id="tle:Tlet_0991"/>
<dbReference type="EMBL" id="CP000812">
    <property type="protein sequence ID" value="ABV33557.1"/>
    <property type="molecule type" value="Genomic_DNA"/>
</dbReference>
<gene>
    <name evidence="1" type="ordered locus">Tlet_0991</name>
</gene>
<evidence type="ECO:0000313" key="1">
    <source>
        <dbReference type="EMBL" id="ABV33557.1"/>
    </source>
</evidence>
<dbReference type="Proteomes" id="UP000002016">
    <property type="component" value="Chromosome"/>
</dbReference>
<evidence type="ECO:0000313" key="2">
    <source>
        <dbReference type="Proteomes" id="UP000002016"/>
    </source>
</evidence>
<name>A8F5X3_PSELT</name>
<sequence length="93" mass="10356">MHVAVLSYKLRLFGIASLKEKRSLLKKLINEIRAKFNVSACEIGYSDSKTWSELGVAIVSSSQSILDAVVEDITALIENTMGLEIVEIEREGW</sequence>
<dbReference type="PANTHER" id="PTHR36441">
    <property type="entry name" value="HYPOTHETICAL CYTOSOLIC PROTEIN"/>
    <property type="match status" value="1"/>
</dbReference>
<evidence type="ECO:0008006" key="3">
    <source>
        <dbReference type="Google" id="ProtNLM"/>
    </source>
</evidence>
<dbReference type="HOGENOM" id="CLU_149981_3_0_0"/>
<organism evidence="1 2">
    <name type="scientific">Pseudothermotoga lettingae (strain ATCC BAA-301 / DSM 14385 / NBRC 107922 / TMO)</name>
    <name type="common">Thermotoga lettingae</name>
    <dbReference type="NCBI Taxonomy" id="416591"/>
    <lineage>
        <taxon>Bacteria</taxon>
        <taxon>Thermotogati</taxon>
        <taxon>Thermotogota</taxon>
        <taxon>Thermotogae</taxon>
        <taxon>Thermotogales</taxon>
        <taxon>Thermotogaceae</taxon>
        <taxon>Pseudothermotoga</taxon>
    </lineage>
</organism>
<dbReference type="Pfam" id="PF04456">
    <property type="entry name" value="DUF503"/>
    <property type="match status" value="1"/>
</dbReference>
<reference evidence="1 2" key="2">
    <citation type="journal article" date="2009" name="Proc. Natl. Acad. Sci. U.S.A.">
        <title>On the chimeric nature, thermophilic origin, and phylogenetic placement of the Thermotogales.</title>
        <authorList>
            <person name="Zhaxybayeva O."/>
            <person name="Swithers K.S."/>
            <person name="Lapierre P."/>
            <person name="Fournier G.P."/>
            <person name="Bickhart D.M."/>
            <person name="DeBoy R.T."/>
            <person name="Nelson K.E."/>
            <person name="Nesbo C.L."/>
            <person name="Doolittle W.F."/>
            <person name="Gogarten J.P."/>
            <person name="Noll K.M."/>
        </authorList>
    </citation>
    <scope>NUCLEOTIDE SEQUENCE [LARGE SCALE GENOMIC DNA]</scope>
    <source>
        <strain evidence="2">ATCC BAA-301 / DSM 14385 / NBRC 107922 / TMO</strain>
    </source>
</reference>
<dbReference type="InterPro" id="IPR007546">
    <property type="entry name" value="DUF503"/>
</dbReference>
<dbReference type="SUPFAM" id="SSF103007">
    <property type="entry name" value="Hypothetical protein TT1725"/>
    <property type="match status" value="1"/>
</dbReference>
<accession>A8F5X3</accession>
<dbReference type="Gene3D" id="3.30.70.1120">
    <property type="entry name" value="TT1725-like"/>
    <property type="match status" value="1"/>
</dbReference>